<evidence type="ECO:0000259" key="6">
    <source>
        <dbReference type="Pfam" id="PF13872"/>
    </source>
</evidence>
<dbReference type="InterPro" id="IPR039187">
    <property type="entry name" value="SNO_AAA"/>
</dbReference>
<keyword evidence="2" id="KW-0805">Transcription regulation</keyword>
<reference evidence="9" key="1">
    <citation type="submission" date="2022-11" db="UniProtKB">
        <authorList>
            <consortium name="WormBaseParasite"/>
        </authorList>
    </citation>
    <scope>IDENTIFICATION</scope>
</reference>
<feature type="compositionally biased region" description="Acidic residues" evidence="4">
    <location>
        <begin position="746"/>
        <end position="774"/>
    </location>
</feature>
<dbReference type="Pfam" id="PF13872">
    <property type="entry name" value="AAA_34"/>
    <property type="match status" value="1"/>
</dbReference>
<feature type="compositionally biased region" description="Basic and acidic residues" evidence="4">
    <location>
        <begin position="775"/>
        <end position="788"/>
    </location>
</feature>
<proteinExistence type="inferred from homology"/>
<evidence type="ECO:0000313" key="8">
    <source>
        <dbReference type="Proteomes" id="UP000887574"/>
    </source>
</evidence>
<evidence type="ECO:0000256" key="4">
    <source>
        <dbReference type="SAM" id="MobiDB-lite"/>
    </source>
</evidence>
<evidence type="ECO:0000256" key="3">
    <source>
        <dbReference type="ARBA" id="ARBA00023163"/>
    </source>
</evidence>
<dbReference type="PANTHER" id="PTHR12706:SF30">
    <property type="entry name" value="PROTEIN STRAWBERRY NOTCH-RELATED"/>
    <property type="match status" value="1"/>
</dbReference>
<evidence type="ECO:0000259" key="7">
    <source>
        <dbReference type="Pfam" id="PF25373"/>
    </source>
</evidence>
<dbReference type="Proteomes" id="UP000887574">
    <property type="component" value="Unplaced"/>
</dbReference>
<evidence type="ECO:0000313" key="9">
    <source>
        <dbReference type="WBParaSite" id="jg18895"/>
    </source>
</evidence>
<dbReference type="InterPro" id="IPR026937">
    <property type="entry name" value="SBNO_Helicase_C_dom"/>
</dbReference>
<feature type="domain" description="SBNO alpha/beta" evidence="7">
    <location>
        <begin position="1268"/>
        <end position="1324"/>
    </location>
</feature>
<evidence type="ECO:0000256" key="2">
    <source>
        <dbReference type="ARBA" id="ARBA00023015"/>
    </source>
</evidence>
<evidence type="ECO:0000256" key="1">
    <source>
        <dbReference type="ARBA" id="ARBA00006992"/>
    </source>
</evidence>
<dbReference type="InterPro" id="IPR026741">
    <property type="entry name" value="SNO"/>
</dbReference>
<dbReference type="Pfam" id="PF25373">
    <property type="entry name" value="SBNO"/>
    <property type="match status" value="2"/>
</dbReference>
<dbReference type="FunFam" id="3.40.50.300:FF:000342">
    <property type="entry name" value="Protein strawberry notch homolog 2"/>
    <property type="match status" value="1"/>
</dbReference>
<dbReference type="Gene3D" id="3.40.50.300">
    <property type="entry name" value="P-loop containing nucleotide triphosphate hydrolases"/>
    <property type="match status" value="1"/>
</dbReference>
<keyword evidence="3" id="KW-0804">Transcription</keyword>
<feature type="compositionally biased region" description="Polar residues" evidence="4">
    <location>
        <begin position="23"/>
        <end position="46"/>
    </location>
</feature>
<dbReference type="InterPro" id="IPR057332">
    <property type="entry name" value="SBNO_a/b_dom"/>
</dbReference>
<feature type="compositionally biased region" description="Acidic residues" evidence="4">
    <location>
        <begin position="13"/>
        <end position="22"/>
    </location>
</feature>
<dbReference type="GO" id="GO:0006355">
    <property type="term" value="P:regulation of DNA-templated transcription"/>
    <property type="evidence" value="ECO:0007669"/>
    <property type="project" value="InterPro"/>
</dbReference>
<dbReference type="PANTHER" id="PTHR12706">
    <property type="entry name" value="STRAWBERRY NOTCH-RELATED"/>
    <property type="match status" value="1"/>
</dbReference>
<dbReference type="GO" id="GO:0031490">
    <property type="term" value="F:chromatin DNA binding"/>
    <property type="evidence" value="ECO:0007669"/>
    <property type="project" value="TreeGrafter"/>
</dbReference>
<name>A0A915DG43_9BILA</name>
<sequence>MDDLLSAALSESGLDEYVDESTEPSTPDSHQKNIQPAQQPSTSALPRQVQIQLPRFSLRSAANHPPPPVLQPQCHRMPVHQSLANPRKVQFRAPQFAQHTLQTRPGHPQQNIVQQGPRQLLRNPQQHFVQQGPRQLSRNPQQQPSHRYIYLQGSQGSQRPPVQLPINQQMHPRVVHRVPATGRLVQMRHHEQPQQLHGQRILRRQSANNVVFLSQHEMIAQQQRLPARTSPDLPQRSSAYSAKPSTSSTSIPRFQQPPLPPVHEPEPAANTANDEDETEQIQVDTYIDYHPPKLRSGLSHPDCVVETVSLRLISALQLEAALYACQAHEKRLPTGERIGYLIGDGAGVGKGRTIATIIYENYVLGRKRAIWLSVSSDLKFDSERDLRDIGAGFIPVYSLNKLKYAKINGEENGFIKKGVIFSTYSSLIGECRSTKDSAFSSRLKQLVQWCGKDFDGAIIFDECHRAKNLCPTTSSKSTKTGRFVLELQRDLPSARIVYASATGATEPRNMAYMTRLGLWGTGQTFETFTDFIHAVENRGVGAMEMVAMDMKLRGLYLARQLSFKGAGFRVDEVMLSSDFVQIYDESVKLWMECRRQFARALSHMPDESSKNGHKVWAQFWSAHQRFFKYLCISAKVETCVKIALEAIGQGKCVVIGLQSTGESQMLDFLEDNGEVTEFVSTAKAVLQGLVEKHFPSYHDGVSAVDDFERMFLSLDGGGRNKAAKKRKQQFDDSSSKRPRQRHSSVDSDDLETERESEGESEAEPIDEADSEDSDSGDKVVDGIDRNGSEKQNGSDGKDILSTMLAEMSSDDEDVAPGEAKENSSSHFNNGEINPFCIDFAEEDPWAKSQQVLDEKSFLAPNCRKLPAILEQKLAEAKAEAKKIKKAKRRAKIAAASPVEAREQISQTSATDFISSTNIIGNEADDDGSINLTEIKTDLLAAIERLGKILPANTLDQLINHLGGPTYVAEMTGRRGRVITREDTGEVQYELRNTNSDAPVECMNLEEKEKFMNGEKLVAIISEAASSGISLQSDRRANNRRRRVHITLELPWSADKAIQQFGRTHRSNQVSAPEYLFLISELAGEKRFASIVAKRLESLGALTHGDRRATESRDFSQFNIDNKYGREALEILLKIIVGAMPPLIPAPIGYTAGDFFADMQTYLEGVGMLSKVANNGYTIERETSSIPKFLNRLLGLPVHAQNTLFQYFSDIVAELIKQAKLDGTYDMGIMDIGVGSDRVSKTETRKFEGSMNANDFHVEMHKISLHRGVSWEEALSLLEIHQGPSDGFYVSSIGFKKKTSVALIYGIGKPLEGERHRQFGVTRPTQEEVLDLKEQYQQMDQMCHHKYYHGKCNNEQTGKFCEVGRRTRTYFVLSGSVICVWPALEEILADHKAKSLDCWCFLSMLEAASSLRVLQIVPGFTNSHVLFNYRLSDTLTKLGHEVILWTQMEMSMVFTGDFSIPSQVTELRIPIHFADSLKTEGLKVGHIKFVCSVKSC</sequence>
<feature type="domain" description="Strawberry notch AAA" evidence="6">
    <location>
        <begin position="306"/>
        <end position="585"/>
    </location>
</feature>
<keyword evidence="8" id="KW-1185">Reference proteome</keyword>
<protein>
    <submittedName>
        <fullName evidence="9">Strawberry notch</fullName>
    </submittedName>
</protein>
<comment type="similarity">
    <text evidence="1">Belongs to the SBNO family.</text>
</comment>
<feature type="region of interest" description="Disordered" evidence="4">
    <location>
        <begin position="1"/>
        <end position="46"/>
    </location>
</feature>
<feature type="domain" description="Strawberry notch helicase C" evidence="5">
    <location>
        <begin position="952"/>
        <end position="1230"/>
    </location>
</feature>
<dbReference type="InterPro" id="IPR027417">
    <property type="entry name" value="P-loop_NTPase"/>
</dbReference>
<evidence type="ECO:0000259" key="5">
    <source>
        <dbReference type="Pfam" id="PF13871"/>
    </source>
</evidence>
<feature type="compositionally biased region" description="Low complexity" evidence="4">
    <location>
        <begin position="237"/>
        <end position="250"/>
    </location>
</feature>
<dbReference type="SUPFAM" id="SSF52540">
    <property type="entry name" value="P-loop containing nucleoside triphosphate hydrolases"/>
    <property type="match status" value="2"/>
</dbReference>
<feature type="domain" description="SBNO alpha/beta" evidence="7">
    <location>
        <begin position="1332"/>
        <end position="1365"/>
    </location>
</feature>
<dbReference type="WBParaSite" id="jg18895">
    <property type="protein sequence ID" value="jg18895"/>
    <property type="gene ID" value="jg18895"/>
</dbReference>
<dbReference type="GO" id="GO:0042393">
    <property type="term" value="F:histone binding"/>
    <property type="evidence" value="ECO:0007669"/>
    <property type="project" value="TreeGrafter"/>
</dbReference>
<feature type="region of interest" description="Disordered" evidence="4">
    <location>
        <begin position="718"/>
        <end position="797"/>
    </location>
</feature>
<feature type="region of interest" description="Disordered" evidence="4">
    <location>
        <begin position="222"/>
        <end position="277"/>
    </location>
</feature>
<accession>A0A915DG43</accession>
<dbReference type="Pfam" id="PF13871">
    <property type="entry name" value="Helicase_C_4"/>
    <property type="match status" value="1"/>
</dbReference>
<organism evidence="8 9">
    <name type="scientific">Ditylenchus dipsaci</name>
    <dbReference type="NCBI Taxonomy" id="166011"/>
    <lineage>
        <taxon>Eukaryota</taxon>
        <taxon>Metazoa</taxon>
        <taxon>Ecdysozoa</taxon>
        <taxon>Nematoda</taxon>
        <taxon>Chromadorea</taxon>
        <taxon>Rhabditida</taxon>
        <taxon>Tylenchina</taxon>
        <taxon>Tylenchomorpha</taxon>
        <taxon>Sphaerularioidea</taxon>
        <taxon>Anguinidae</taxon>
        <taxon>Anguininae</taxon>
        <taxon>Ditylenchus</taxon>
    </lineage>
</organism>
<dbReference type="GO" id="GO:0005634">
    <property type="term" value="C:nucleus"/>
    <property type="evidence" value="ECO:0007669"/>
    <property type="project" value="TreeGrafter"/>
</dbReference>